<accession>A0A6A5HFQ2</accession>
<gene>
    <name evidence="6" type="ORF">GCK72_006738</name>
</gene>
<evidence type="ECO:0000313" key="6">
    <source>
        <dbReference type="EMBL" id="KAF1766780.1"/>
    </source>
</evidence>
<dbReference type="InterPro" id="IPR003582">
    <property type="entry name" value="ShKT_dom"/>
</dbReference>
<reference evidence="6 7" key="1">
    <citation type="submission" date="2019-12" db="EMBL/GenBank/DDBJ databases">
        <title>Chromosome-level assembly of the Caenorhabditis remanei genome.</title>
        <authorList>
            <person name="Teterina A.A."/>
            <person name="Willis J.H."/>
            <person name="Phillips P.C."/>
        </authorList>
    </citation>
    <scope>NUCLEOTIDE SEQUENCE [LARGE SCALE GENOMIC DNA]</scope>
    <source>
        <strain evidence="6 7">PX506</strain>
        <tissue evidence="6">Whole organism</tissue>
    </source>
</reference>
<dbReference type="RefSeq" id="XP_003109952.2">
    <property type="nucleotide sequence ID" value="XM_003109904.2"/>
</dbReference>
<dbReference type="KEGG" id="crq:GCK72_006738"/>
<feature type="domain" description="ShKT" evidence="5">
    <location>
        <begin position="60"/>
        <end position="99"/>
    </location>
</feature>
<dbReference type="InterPro" id="IPR007026">
    <property type="entry name" value="CC_domain"/>
</dbReference>
<feature type="chain" id="PRO_5025380799" description="ShKT domain-containing protein" evidence="4">
    <location>
        <begin position="18"/>
        <end position="146"/>
    </location>
</feature>
<dbReference type="AlphaFoldDB" id="A0A6A5HFQ2"/>
<dbReference type="Pfam" id="PF01549">
    <property type="entry name" value="ShK"/>
    <property type="match status" value="2"/>
</dbReference>
<dbReference type="Pfam" id="PF04942">
    <property type="entry name" value="CC"/>
    <property type="match status" value="1"/>
</dbReference>
<dbReference type="Gene3D" id="1.10.10.1870">
    <property type="entry name" value="ShTK domain-like"/>
    <property type="match status" value="1"/>
</dbReference>
<dbReference type="PANTHER" id="PTHR46219">
    <property type="entry name" value="PROTEIN CBG11138"/>
    <property type="match status" value="1"/>
</dbReference>
<feature type="signal peptide" evidence="4">
    <location>
        <begin position="1"/>
        <end position="17"/>
    </location>
</feature>
<evidence type="ECO:0000259" key="5">
    <source>
        <dbReference type="PROSITE" id="PS51670"/>
    </source>
</evidence>
<dbReference type="FunFam" id="1.10.10.1940:FF:000002">
    <property type="entry name" value="PHAryngeal gland Toxin-related"/>
    <property type="match status" value="1"/>
</dbReference>
<comment type="caution">
    <text evidence="3">Lacks conserved residue(s) required for the propagation of feature annotation.</text>
</comment>
<dbReference type="CTD" id="9823910"/>
<proteinExistence type="predicted"/>
<dbReference type="PANTHER" id="PTHR46219:SF8">
    <property type="entry name" value="SHKT DOMAIN-CONTAINING PROTEIN"/>
    <property type="match status" value="1"/>
</dbReference>
<evidence type="ECO:0000256" key="2">
    <source>
        <dbReference type="ARBA" id="ARBA00023157"/>
    </source>
</evidence>
<protein>
    <recommendedName>
        <fullName evidence="5">ShKT domain-containing protein</fullName>
    </recommendedName>
</protein>
<evidence type="ECO:0000256" key="3">
    <source>
        <dbReference type="PROSITE-ProRule" id="PRU01005"/>
    </source>
</evidence>
<evidence type="ECO:0000256" key="1">
    <source>
        <dbReference type="ARBA" id="ARBA00022729"/>
    </source>
</evidence>
<dbReference type="SMART" id="SM00254">
    <property type="entry name" value="ShKT"/>
    <property type="match status" value="2"/>
</dbReference>
<organism evidence="6 7">
    <name type="scientific">Caenorhabditis remanei</name>
    <name type="common">Caenorhabditis vulgaris</name>
    <dbReference type="NCBI Taxonomy" id="31234"/>
    <lineage>
        <taxon>Eukaryota</taxon>
        <taxon>Metazoa</taxon>
        <taxon>Ecdysozoa</taxon>
        <taxon>Nematoda</taxon>
        <taxon>Chromadorea</taxon>
        <taxon>Rhabditida</taxon>
        <taxon>Rhabditina</taxon>
        <taxon>Rhabditomorpha</taxon>
        <taxon>Rhabditoidea</taxon>
        <taxon>Rhabditidae</taxon>
        <taxon>Peloderinae</taxon>
        <taxon>Caenorhabditis</taxon>
    </lineage>
</organism>
<dbReference type="GeneID" id="9823910"/>
<keyword evidence="1 4" id="KW-0732">Signal</keyword>
<evidence type="ECO:0000256" key="4">
    <source>
        <dbReference type="SAM" id="SignalP"/>
    </source>
</evidence>
<evidence type="ECO:0000313" key="7">
    <source>
        <dbReference type="Proteomes" id="UP000483820"/>
    </source>
</evidence>
<dbReference type="PROSITE" id="PS51670">
    <property type="entry name" value="SHKT"/>
    <property type="match status" value="2"/>
</dbReference>
<name>A0A6A5HFQ2_CAERE</name>
<dbReference type="Gene3D" id="1.10.10.1940">
    <property type="match status" value="1"/>
</dbReference>
<sequence length="146" mass="15343">MYKFLTLFAALSTAIVAQQTTCRAQTLGPAIGGLCPTGYTVISNGECCSSSQVTSSASTCADKTNANGVNECPGLKSYCNNSAYKSLMTVQCPKTCGFCTPSSSCVDLTNPNTGRSECAANQNLCNNSLYKETMKTQCPKTCGYCK</sequence>
<dbReference type="Proteomes" id="UP000483820">
    <property type="component" value="Chromosome II"/>
</dbReference>
<keyword evidence="2" id="KW-1015">Disulfide bond</keyword>
<comment type="caution">
    <text evidence="6">The sequence shown here is derived from an EMBL/GenBank/DDBJ whole genome shotgun (WGS) entry which is preliminary data.</text>
</comment>
<feature type="domain" description="ShKT" evidence="5">
    <location>
        <begin position="105"/>
        <end position="145"/>
    </location>
</feature>
<dbReference type="EMBL" id="WUAV01000002">
    <property type="protein sequence ID" value="KAF1766780.1"/>
    <property type="molecule type" value="Genomic_DNA"/>
</dbReference>